<feature type="transmembrane region" description="Helical" evidence="1">
    <location>
        <begin position="7"/>
        <end position="26"/>
    </location>
</feature>
<dbReference type="RefSeq" id="WP_029719268.1">
    <property type="nucleotide sequence ID" value="NZ_JAJUIW010000045.1"/>
</dbReference>
<organism evidence="3 4">
    <name type="scientific">Saccharopolyspora rectivirgula</name>
    <dbReference type="NCBI Taxonomy" id="28042"/>
    <lineage>
        <taxon>Bacteria</taxon>
        <taxon>Bacillati</taxon>
        <taxon>Actinomycetota</taxon>
        <taxon>Actinomycetes</taxon>
        <taxon>Pseudonocardiales</taxon>
        <taxon>Pseudonocardiaceae</taxon>
        <taxon>Saccharopolyspora</taxon>
    </lineage>
</organism>
<feature type="domain" description="DUF58" evidence="2">
    <location>
        <begin position="198"/>
        <end position="285"/>
    </location>
</feature>
<protein>
    <recommendedName>
        <fullName evidence="2">DUF58 domain-containing protein</fullName>
    </recommendedName>
</protein>
<dbReference type="AlphaFoldDB" id="A0A073AYE9"/>
<keyword evidence="1" id="KW-0812">Transmembrane</keyword>
<dbReference type="PANTHER" id="PTHR34351:SF1">
    <property type="entry name" value="SLR1927 PROTEIN"/>
    <property type="match status" value="1"/>
</dbReference>
<evidence type="ECO:0000313" key="4">
    <source>
        <dbReference type="Proteomes" id="UP000031419"/>
    </source>
</evidence>
<keyword evidence="1" id="KW-0472">Membrane</keyword>
<comment type="caution">
    <text evidence="3">The sequence shown here is derived from an EMBL/GenBank/DDBJ whole genome shotgun (WGS) entry which is preliminary data.</text>
</comment>
<dbReference type="eggNOG" id="COG1721">
    <property type="taxonomic scope" value="Bacteria"/>
</dbReference>
<dbReference type="STRING" id="28042.GU90_09585"/>
<dbReference type="Proteomes" id="UP000031419">
    <property type="component" value="Unassembled WGS sequence"/>
</dbReference>
<evidence type="ECO:0000256" key="1">
    <source>
        <dbReference type="SAM" id="Phobius"/>
    </source>
</evidence>
<evidence type="ECO:0000259" key="2">
    <source>
        <dbReference type="Pfam" id="PF01882"/>
    </source>
</evidence>
<evidence type="ECO:0000313" key="3">
    <source>
        <dbReference type="EMBL" id="KEI44425.1"/>
    </source>
</evidence>
<accession>A0A073AYE9</accession>
<feature type="transmembrane region" description="Helical" evidence="1">
    <location>
        <begin position="32"/>
        <end position="50"/>
    </location>
</feature>
<dbReference type="EMBL" id="JNVU01000025">
    <property type="protein sequence ID" value="KEI44425.1"/>
    <property type="molecule type" value="Genomic_DNA"/>
</dbReference>
<sequence length="412" mass="43923">MFSGLTIRGRCLLAAGVAAGACALLLDERDLLRLAAFIISLPLLALLLTSRTRFAVRGSRSVDPSRTPVGSPTTVRLELTGASRLPLSGLALEDKVPWTLGGSRQFRVHDLAHSGTTLAYTVKPVLRGIHHIGPLQARIGDPFGLSEFNRELAEPSRLVAVPEVFTLTDFPAGFGTADSASSGTAQRQAGHGEDDVMVRQYRQGDDIRRVHWKATARRDELMVRAEEHPWHGGTTVLLDRRSAAHRGSGPHSSLEWAVSAAASIYLHLQQHGKQVELITEDGQQISNAGRPGQAPGAATLEALAALRSSPRRDLVFPRDPGNGQQLIAVLGEISPAGVRELLRLRPRHARSSAILLDARSWSGGGSSAVVSEAAGQLRAAGWAVEVASASTPVPRVWQQLCQSSTVGSEAVS</sequence>
<name>A0A073AYE9_9PSEU</name>
<dbReference type="InterPro" id="IPR002881">
    <property type="entry name" value="DUF58"/>
</dbReference>
<keyword evidence="1" id="KW-1133">Transmembrane helix</keyword>
<dbReference type="OrthoDB" id="9812729at2"/>
<proteinExistence type="predicted"/>
<reference evidence="3 4" key="1">
    <citation type="submission" date="2014-06" db="EMBL/GenBank/DDBJ databases">
        <title>Saccharopolyspora rectivirgula DSM-43113 Genome sequencing.</title>
        <authorList>
            <person name="Barrera C."/>
            <person name="Millon L."/>
            <person name="Rognon B."/>
            <person name="Zaugg C."/>
            <person name="Monod M."/>
        </authorList>
    </citation>
    <scope>NUCLEOTIDE SEQUENCE [LARGE SCALE GENOMIC DNA]</scope>
    <source>
        <strain evidence="3 4">DSM 43113</strain>
    </source>
</reference>
<dbReference type="Pfam" id="PF01882">
    <property type="entry name" value="DUF58"/>
    <property type="match status" value="1"/>
</dbReference>
<dbReference type="PANTHER" id="PTHR34351">
    <property type="entry name" value="SLR1927 PROTEIN-RELATED"/>
    <property type="match status" value="1"/>
</dbReference>
<keyword evidence="4" id="KW-1185">Reference proteome</keyword>
<gene>
    <name evidence="3" type="ORF">GU90_09585</name>
</gene>